<sequence>MVVALALCAILQQEIIARTAQHRVPKVPSASKAASHPTPRPTAKATRTDTTATTPLAQVRATVLKEQGEAARRAFGVRDLPQPDVHFTRIDDAKGWAFGTSAIPPPAGMAAAPEPSLFLARRSGATWRVALAGAEGFVALVRQAPATVIPADERPFLERYSQAASAGHGVATGMTLPWGTGQSWTMRPATGVDTLQFSGGDGRVLAPAAGRVYRFCTRTEGQSMLLLIHASGLASEYYQMADVAGVAEGALVQEGSYLGRTGTDRPCGDSVPASGPPAVDFALFDGAGPLPLEGIQIGGWTLHAAGDRVWADRSGLQVSVGNPLLNFGIPRVSPSPASRTPSASPSPRSTDTH</sequence>
<dbReference type="EMBL" id="BOOO01000013">
    <property type="protein sequence ID" value="GII28913.1"/>
    <property type="molecule type" value="Genomic_DNA"/>
</dbReference>
<reference evidence="2 3" key="1">
    <citation type="submission" date="2021-01" db="EMBL/GenBank/DDBJ databases">
        <title>Whole genome shotgun sequence of Planotetraspora mira NBRC 15435.</title>
        <authorList>
            <person name="Komaki H."/>
            <person name="Tamura T."/>
        </authorList>
    </citation>
    <scope>NUCLEOTIDE SEQUENCE [LARGE SCALE GENOMIC DNA]</scope>
    <source>
        <strain evidence="2 3">NBRC 15435</strain>
    </source>
</reference>
<dbReference type="Gene3D" id="2.70.70.10">
    <property type="entry name" value="Glucose Permease (Domain IIA)"/>
    <property type="match status" value="1"/>
</dbReference>
<feature type="compositionally biased region" description="Low complexity" evidence="1">
    <location>
        <begin position="334"/>
        <end position="353"/>
    </location>
</feature>
<proteinExistence type="predicted"/>
<feature type="region of interest" description="Disordered" evidence="1">
    <location>
        <begin position="21"/>
        <end position="51"/>
    </location>
</feature>
<comment type="caution">
    <text evidence="2">The sequence shown here is derived from an EMBL/GenBank/DDBJ whole genome shotgun (WGS) entry which is preliminary data.</text>
</comment>
<protein>
    <recommendedName>
        <fullName evidence="4">M23 family metallopeptidase</fullName>
    </recommendedName>
</protein>
<dbReference type="InterPro" id="IPR011055">
    <property type="entry name" value="Dup_hybrid_motif"/>
</dbReference>
<evidence type="ECO:0000256" key="1">
    <source>
        <dbReference type="SAM" id="MobiDB-lite"/>
    </source>
</evidence>
<evidence type="ECO:0008006" key="4">
    <source>
        <dbReference type="Google" id="ProtNLM"/>
    </source>
</evidence>
<dbReference type="AlphaFoldDB" id="A0A8J3TKU2"/>
<feature type="compositionally biased region" description="Low complexity" evidence="1">
    <location>
        <begin position="41"/>
        <end position="51"/>
    </location>
</feature>
<keyword evidence="3" id="KW-1185">Reference proteome</keyword>
<feature type="region of interest" description="Disordered" evidence="1">
    <location>
        <begin position="329"/>
        <end position="353"/>
    </location>
</feature>
<accession>A0A8J3TKU2</accession>
<evidence type="ECO:0000313" key="2">
    <source>
        <dbReference type="EMBL" id="GII28913.1"/>
    </source>
</evidence>
<organism evidence="2 3">
    <name type="scientific">Planotetraspora mira</name>
    <dbReference type="NCBI Taxonomy" id="58121"/>
    <lineage>
        <taxon>Bacteria</taxon>
        <taxon>Bacillati</taxon>
        <taxon>Actinomycetota</taxon>
        <taxon>Actinomycetes</taxon>
        <taxon>Streptosporangiales</taxon>
        <taxon>Streptosporangiaceae</taxon>
        <taxon>Planotetraspora</taxon>
    </lineage>
</organism>
<name>A0A8J3TKU2_9ACTN</name>
<dbReference type="Proteomes" id="UP000650628">
    <property type="component" value="Unassembled WGS sequence"/>
</dbReference>
<evidence type="ECO:0000313" key="3">
    <source>
        <dbReference type="Proteomes" id="UP000650628"/>
    </source>
</evidence>
<gene>
    <name evidence="2" type="ORF">Pmi06nite_23550</name>
</gene>